<feature type="compositionally biased region" description="Polar residues" evidence="1">
    <location>
        <begin position="114"/>
        <end position="123"/>
    </location>
</feature>
<sequence length="203" mass="22407">MEGRSSDTIPNKVVRKNLFSGPEEVTFKSRTENTLGLAEQHDLFSDDLSQLLAQDFPLVGESSLNFMDTIMEEKESGVEIAHEEGEFKAENEEDIKGDHEGDKIEEVVILVTETDASTVSVSDTVPKEQEHEEEKEENSQGEDDLETDQPAKRKAVKNKGILVGVSSRKRNYLASPRKRSVPKTGGLTVGSGSLQGEKPPIKH</sequence>
<feature type="compositionally biased region" description="Basic residues" evidence="1">
    <location>
        <begin position="167"/>
        <end position="181"/>
    </location>
</feature>
<feature type="compositionally biased region" description="Acidic residues" evidence="1">
    <location>
        <begin position="133"/>
        <end position="147"/>
    </location>
</feature>
<feature type="region of interest" description="Disordered" evidence="1">
    <location>
        <begin position="114"/>
        <end position="203"/>
    </location>
</feature>
<evidence type="ECO:0000313" key="2">
    <source>
        <dbReference type="EMBL" id="CAE6201176.1"/>
    </source>
</evidence>
<dbReference type="EMBL" id="LR999457">
    <property type="protein sequence ID" value="CAE6201176.1"/>
    <property type="molecule type" value="Genomic_DNA"/>
</dbReference>
<accession>A0A8S2AXV4</accession>
<evidence type="ECO:0000313" key="3">
    <source>
        <dbReference type="Proteomes" id="UP000682877"/>
    </source>
</evidence>
<dbReference type="AlphaFoldDB" id="A0A8S2AXV4"/>
<protein>
    <submittedName>
        <fullName evidence="2">Uncharacterized protein</fullName>
    </submittedName>
</protein>
<reference evidence="2" key="1">
    <citation type="submission" date="2021-01" db="EMBL/GenBank/DDBJ databases">
        <authorList>
            <person name="Bezrukov I."/>
        </authorList>
    </citation>
    <scope>NUCLEOTIDE SEQUENCE</scope>
</reference>
<keyword evidence="3" id="KW-1185">Reference proteome</keyword>
<name>A0A8S2AXV4_ARAAE</name>
<gene>
    <name evidence="2" type="ORF">AARE701A_LOCUS19764</name>
</gene>
<feature type="region of interest" description="Disordered" evidence="1">
    <location>
        <begin position="83"/>
        <end position="102"/>
    </location>
</feature>
<dbReference type="Proteomes" id="UP000682877">
    <property type="component" value="Chromosome 7"/>
</dbReference>
<evidence type="ECO:0000256" key="1">
    <source>
        <dbReference type="SAM" id="MobiDB-lite"/>
    </source>
</evidence>
<organism evidence="2 3">
    <name type="scientific">Arabidopsis arenosa</name>
    <name type="common">Sand rock-cress</name>
    <name type="synonym">Cardaminopsis arenosa</name>
    <dbReference type="NCBI Taxonomy" id="38785"/>
    <lineage>
        <taxon>Eukaryota</taxon>
        <taxon>Viridiplantae</taxon>
        <taxon>Streptophyta</taxon>
        <taxon>Embryophyta</taxon>
        <taxon>Tracheophyta</taxon>
        <taxon>Spermatophyta</taxon>
        <taxon>Magnoliopsida</taxon>
        <taxon>eudicotyledons</taxon>
        <taxon>Gunneridae</taxon>
        <taxon>Pentapetalae</taxon>
        <taxon>rosids</taxon>
        <taxon>malvids</taxon>
        <taxon>Brassicales</taxon>
        <taxon>Brassicaceae</taxon>
        <taxon>Camelineae</taxon>
        <taxon>Arabidopsis</taxon>
    </lineage>
</organism>
<proteinExistence type="predicted"/>